<dbReference type="AlphaFoldDB" id="A0A1M7UCE1"/>
<dbReference type="Proteomes" id="UP000184096">
    <property type="component" value="Chromosome I"/>
</dbReference>
<dbReference type="EMBL" id="LT670849">
    <property type="protein sequence ID" value="SHN80625.1"/>
    <property type="molecule type" value="Genomic_DNA"/>
</dbReference>
<reference evidence="2" key="1">
    <citation type="submission" date="2016-11" db="EMBL/GenBank/DDBJ databases">
        <authorList>
            <person name="Varghese N."/>
            <person name="Submissions S."/>
        </authorList>
    </citation>
    <scope>NUCLEOTIDE SEQUENCE [LARGE SCALE GENOMIC DNA]</scope>
    <source>
        <strain evidence="2">GAS401</strain>
    </source>
</reference>
<dbReference type="RefSeq" id="WP_072821063.1">
    <property type="nucleotide sequence ID" value="NZ_LT670849.1"/>
</dbReference>
<protein>
    <recommendedName>
        <fullName evidence="3">DUF3606 domain-containing protein</fullName>
    </recommendedName>
</protein>
<sequence>MHNLHNKSQPDRSKINMQEDFEVKYWTRQLGVSKAQLQAAVDKVGNAAAAVRKELAT</sequence>
<dbReference type="Pfam" id="PF12244">
    <property type="entry name" value="DUF3606"/>
    <property type="match status" value="1"/>
</dbReference>
<dbReference type="InterPro" id="IPR022037">
    <property type="entry name" value="DUF3606"/>
</dbReference>
<name>A0A1M7UCE1_9BRAD</name>
<organism evidence="1 2">
    <name type="scientific">Bradyrhizobium erythrophlei</name>
    <dbReference type="NCBI Taxonomy" id="1437360"/>
    <lineage>
        <taxon>Bacteria</taxon>
        <taxon>Pseudomonadati</taxon>
        <taxon>Pseudomonadota</taxon>
        <taxon>Alphaproteobacteria</taxon>
        <taxon>Hyphomicrobiales</taxon>
        <taxon>Nitrobacteraceae</taxon>
        <taxon>Bradyrhizobium</taxon>
    </lineage>
</organism>
<evidence type="ECO:0000313" key="1">
    <source>
        <dbReference type="EMBL" id="SHN80625.1"/>
    </source>
</evidence>
<accession>A0A1M7UCE1</accession>
<gene>
    <name evidence="1" type="ORF">SAMN05444170_4448</name>
</gene>
<evidence type="ECO:0008006" key="3">
    <source>
        <dbReference type="Google" id="ProtNLM"/>
    </source>
</evidence>
<proteinExistence type="predicted"/>
<evidence type="ECO:0000313" key="2">
    <source>
        <dbReference type="Proteomes" id="UP000184096"/>
    </source>
</evidence>
<dbReference type="OrthoDB" id="8238029at2"/>
<keyword evidence="2" id="KW-1185">Reference proteome</keyword>